<keyword evidence="8" id="KW-1185">Reference proteome</keyword>
<evidence type="ECO:0000313" key="8">
    <source>
        <dbReference type="Proteomes" id="UP000482960"/>
    </source>
</evidence>
<reference evidence="7 8" key="1">
    <citation type="submission" date="2020-03" db="EMBL/GenBank/DDBJ databases">
        <title>Whole genome shotgun sequence of Phytohabitans rumicis NBRC 108638.</title>
        <authorList>
            <person name="Komaki H."/>
            <person name="Tamura T."/>
        </authorList>
    </citation>
    <scope>NUCLEOTIDE SEQUENCE [LARGE SCALE GENOMIC DNA]</scope>
    <source>
        <strain evidence="7 8">NBRC 108638</strain>
    </source>
</reference>
<evidence type="ECO:0000256" key="3">
    <source>
        <dbReference type="ARBA" id="ARBA00022692"/>
    </source>
</evidence>
<keyword evidence="3 6" id="KW-0812">Transmembrane</keyword>
<evidence type="ECO:0000256" key="1">
    <source>
        <dbReference type="ARBA" id="ARBA00004141"/>
    </source>
</evidence>
<evidence type="ECO:0000256" key="4">
    <source>
        <dbReference type="ARBA" id="ARBA00022989"/>
    </source>
</evidence>
<dbReference type="RefSeq" id="WP_173079514.1">
    <property type="nucleotide sequence ID" value="NZ_BAABJB010000011.1"/>
</dbReference>
<keyword evidence="5 6" id="KW-0472">Membrane</keyword>
<feature type="transmembrane region" description="Helical" evidence="6">
    <location>
        <begin position="30"/>
        <end position="46"/>
    </location>
</feature>
<dbReference type="InterPro" id="IPR012506">
    <property type="entry name" value="TMEM86B-like"/>
</dbReference>
<dbReference type="GO" id="GO:0016787">
    <property type="term" value="F:hydrolase activity"/>
    <property type="evidence" value="ECO:0007669"/>
    <property type="project" value="TreeGrafter"/>
</dbReference>
<feature type="transmembrane region" description="Helical" evidence="6">
    <location>
        <begin position="81"/>
        <end position="98"/>
    </location>
</feature>
<evidence type="ECO:0000256" key="5">
    <source>
        <dbReference type="ARBA" id="ARBA00023136"/>
    </source>
</evidence>
<gene>
    <name evidence="7" type="ORF">Prum_063340</name>
</gene>
<proteinExistence type="inferred from homology"/>
<feature type="transmembrane region" description="Helical" evidence="6">
    <location>
        <begin position="166"/>
        <end position="183"/>
    </location>
</feature>
<keyword evidence="4 6" id="KW-1133">Transmembrane helix</keyword>
<feature type="transmembrane region" description="Helical" evidence="6">
    <location>
        <begin position="140"/>
        <end position="159"/>
    </location>
</feature>
<feature type="transmembrane region" description="Helical" evidence="6">
    <location>
        <begin position="58"/>
        <end position="75"/>
    </location>
</feature>
<dbReference type="Proteomes" id="UP000482960">
    <property type="component" value="Unassembled WGS sequence"/>
</dbReference>
<dbReference type="PANTHER" id="PTHR31885:SF6">
    <property type="entry name" value="GH04784P"/>
    <property type="match status" value="1"/>
</dbReference>
<feature type="transmembrane region" description="Helical" evidence="6">
    <location>
        <begin position="110"/>
        <end position="128"/>
    </location>
</feature>
<evidence type="ECO:0000313" key="7">
    <source>
        <dbReference type="EMBL" id="GFJ92692.1"/>
    </source>
</evidence>
<dbReference type="GO" id="GO:0016020">
    <property type="term" value="C:membrane"/>
    <property type="evidence" value="ECO:0007669"/>
    <property type="project" value="UniProtKB-SubCell"/>
</dbReference>
<name>A0A6V8L628_9ACTN</name>
<accession>A0A6V8L628</accession>
<evidence type="ECO:0000256" key="6">
    <source>
        <dbReference type="SAM" id="Phobius"/>
    </source>
</evidence>
<evidence type="ECO:0008006" key="9">
    <source>
        <dbReference type="Google" id="ProtNLM"/>
    </source>
</evidence>
<comment type="subcellular location">
    <subcellularLocation>
        <location evidence="1">Membrane</location>
        <topology evidence="1">Multi-pass membrane protein</topology>
    </subcellularLocation>
</comment>
<dbReference type="Pfam" id="PF07947">
    <property type="entry name" value="YhhN"/>
    <property type="match status" value="1"/>
</dbReference>
<dbReference type="AlphaFoldDB" id="A0A6V8L628"/>
<reference evidence="7 8" key="2">
    <citation type="submission" date="2020-03" db="EMBL/GenBank/DDBJ databases">
        <authorList>
            <person name="Ichikawa N."/>
            <person name="Kimura A."/>
            <person name="Kitahashi Y."/>
            <person name="Uohara A."/>
        </authorList>
    </citation>
    <scope>NUCLEOTIDE SEQUENCE [LARGE SCALE GENOMIC DNA]</scope>
    <source>
        <strain evidence="7 8">NBRC 108638</strain>
    </source>
</reference>
<comment type="similarity">
    <text evidence="2">Belongs to the TMEM86 family.</text>
</comment>
<comment type="caution">
    <text evidence="7">The sequence shown here is derived from an EMBL/GenBank/DDBJ whole genome shotgun (WGS) entry which is preliminary data.</text>
</comment>
<dbReference type="EMBL" id="BLPG01000001">
    <property type="protein sequence ID" value="GFJ92692.1"/>
    <property type="molecule type" value="Genomic_DNA"/>
</dbReference>
<protein>
    <recommendedName>
        <fullName evidence="9">Lysoplasmalogenase</fullName>
    </recommendedName>
</protein>
<sequence length="215" mass="22666">MTSVGALMAYAVVGMAHLVAIGVDADAVQWVTKALLMPLLALYAALAARSRGETPSRLLLWALGWAWLGDIVLEYGGTAPLIAGMVCFFIGYGGYAVAFVRAGALSRLRLTVLCGYAAFVIAMLVWLWPGLSDQGLAIPMAFYAAMMAFLASTAATLGARIGAGGALLLLSDALIGVRLAEAADIPGQPYWVMLTYMLGQALVVTGWPHVRRGMR</sequence>
<feature type="transmembrane region" description="Helical" evidence="6">
    <location>
        <begin position="189"/>
        <end position="210"/>
    </location>
</feature>
<evidence type="ECO:0000256" key="2">
    <source>
        <dbReference type="ARBA" id="ARBA00007375"/>
    </source>
</evidence>
<organism evidence="7 8">
    <name type="scientific">Phytohabitans rumicis</name>
    <dbReference type="NCBI Taxonomy" id="1076125"/>
    <lineage>
        <taxon>Bacteria</taxon>
        <taxon>Bacillati</taxon>
        <taxon>Actinomycetota</taxon>
        <taxon>Actinomycetes</taxon>
        <taxon>Micromonosporales</taxon>
        <taxon>Micromonosporaceae</taxon>
    </lineage>
</organism>
<dbReference type="PANTHER" id="PTHR31885">
    <property type="entry name" value="GH04784P"/>
    <property type="match status" value="1"/>
</dbReference>